<dbReference type="SUPFAM" id="SSF50630">
    <property type="entry name" value="Acid proteases"/>
    <property type="match status" value="1"/>
</dbReference>
<evidence type="ECO:0000259" key="8">
    <source>
        <dbReference type="PROSITE" id="PS51767"/>
    </source>
</evidence>
<dbReference type="PROSITE" id="PS51767">
    <property type="entry name" value="PEPTIDASE_A1"/>
    <property type="match status" value="1"/>
</dbReference>
<dbReference type="CDD" id="cd05471">
    <property type="entry name" value="pepsin_like"/>
    <property type="match status" value="1"/>
</dbReference>
<dbReference type="InterPro" id="IPR021109">
    <property type="entry name" value="Peptidase_aspartic_dom_sf"/>
</dbReference>
<keyword evidence="3" id="KW-0064">Aspartyl protease</keyword>
<dbReference type="Proteomes" id="UP000663891">
    <property type="component" value="Unassembled WGS sequence"/>
</dbReference>
<dbReference type="PANTHER" id="PTHR47966:SF51">
    <property type="entry name" value="BETA-SITE APP-CLEAVING ENZYME, ISOFORM A-RELATED"/>
    <property type="match status" value="1"/>
</dbReference>
<dbReference type="FunFam" id="2.40.70.10:FF:000115">
    <property type="entry name" value="Lysosomal aspartic protease"/>
    <property type="match status" value="1"/>
</dbReference>
<evidence type="ECO:0000313" key="10">
    <source>
        <dbReference type="Proteomes" id="UP000663891"/>
    </source>
</evidence>
<evidence type="ECO:0000256" key="2">
    <source>
        <dbReference type="ARBA" id="ARBA00022670"/>
    </source>
</evidence>
<dbReference type="AlphaFoldDB" id="A0A813Z5B5"/>
<evidence type="ECO:0000256" key="3">
    <source>
        <dbReference type="ARBA" id="ARBA00022750"/>
    </source>
</evidence>
<dbReference type="PANTHER" id="PTHR47966">
    <property type="entry name" value="BETA-SITE APP-CLEAVING ENZYME, ISOFORM A-RELATED"/>
    <property type="match status" value="1"/>
</dbReference>
<dbReference type="InterPro" id="IPR001461">
    <property type="entry name" value="Aspartic_peptidase_A1"/>
</dbReference>
<feature type="active site" evidence="5">
    <location>
        <position position="599"/>
    </location>
</feature>
<evidence type="ECO:0000256" key="7">
    <source>
        <dbReference type="SAM" id="MobiDB-lite"/>
    </source>
</evidence>
<protein>
    <recommendedName>
        <fullName evidence="8">Peptidase A1 domain-containing protein</fullName>
    </recommendedName>
</protein>
<reference evidence="9" key="1">
    <citation type="submission" date="2021-02" db="EMBL/GenBank/DDBJ databases">
        <authorList>
            <person name="Nowell W R."/>
        </authorList>
    </citation>
    <scope>NUCLEOTIDE SEQUENCE</scope>
</reference>
<evidence type="ECO:0000256" key="1">
    <source>
        <dbReference type="ARBA" id="ARBA00007447"/>
    </source>
</evidence>
<accession>A0A813Z5B5</accession>
<feature type="domain" description="Peptidase A1" evidence="8">
    <location>
        <begin position="396"/>
        <end position="716"/>
    </location>
</feature>
<feature type="disulfide bond" evidence="6">
    <location>
        <begin position="427"/>
        <end position="431"/>
    </location>
</feature>
<comment type="similarity">
    <text evidence="1">Belongs to the peptidase A1 family.</text>
</comment>
<sequence length="1079" mass="117862">MVFLDLCKQLLSPLLDIRSIYPSLLSLIDDILKYIVFHRTWITAYRDYIQSLSTNKTISCPVSPLFTTLESLVIAGNSNVINFLPLVFRHCINLIEPEKISDVFELLIEIHTWLEKMSNEHLYIDGIRQLLEILDEKHLIDQLLNNSLEERITNWMKDILFKHNIENKTKNYANLCVVCLHLHPTLIETNLLELIQQFHDSEQCLSIFLIGYINLYSHRRSLSKLTKRLTIVFDKSTILPLNVLQHYRKCISECTHTLIDEIWSSLLDQLENSTVHLIIIQLISALLDGYRLFDLNIPRAILLQQTQLKYDRTLEKLREQINETMQTTANVIISFGEATFASKDAGIKRITMQKIYRTCNDNTTQYKCHGRGKHTKTKRSASATETTLDQFWGAYWMGLITIGTPGQIFYSQLDTGSSDLWVPGQQCGAACGGNHTYNPSLSSTYKAWNKNFTILYGDGTTTSGVFANDTVNIAGISITGQPFAIISSASGMSWRTNDGILGLGYQKIAQGGENPLVWSMYLAGQLTLPIFCFWFGPVSTGSDTGELILGGYDTTKYTGSFTYAPVSVQGYWEFIADNVKLSTGSTTNVIANSISAILDSGTTVAMAVPAPYFNTINTLLGATYDSSTGWYTVNCQTQSLSAFPNITVTISGVPFTLTPLMYLLITGGPSTYTCLVMISSSGSTDRLENPIWVLGDYFMRRFYSVFDMQQNRVGLALSTSYSIVQAVPSTLFQTTTTVTPSSTTTTKSTSTSTSTSTTTKPSTTTSTSTTTKPSTTTTTSTTTSTSTSTSTTTTSTTTSTTTKSSTTTTTSTTTTSTTTKPSTTITTTTLTTTMKTSTTTTQTTSRITLATYGGGLGTFYLEQNSAFYGNGGGSHIIYLKKGSTFVSGGGGGHTIYYENGATYDGAGDKVTLCDSVTFIYTNVNKNNIQCVNQVAPYIPTAPPTPTTTQTTTTTTTPRVMTSLAPNTTCLVKIPSSVVIYSSSSSSVQTTYHVDIALCAGVNITYGGWGGGYSYLGNNAVVYGGGGGSRTVFLKAGSRYYSQGGGSHNIYYEQGAQFDGAGYTRLCSEIIFQYPSTGTC</sequence>
<feature type="active site" evidence="5">
    <location>
        <position position="414"/>
    </location>
</feature>
<keyword evidence="6" id="KW-1015">Disulfide bond</keyword>
<keyword evidence="4" id="KW-0378">Hydrolase</keyword>
<dbReference type="InterPro" id="IPR033121">
    <property type="entry name" value="PEPTIDASE_A1"/>
</dbReference>
<evidence type="ECO:0000256" key="6">
    <source>
        <dbReference type="PIRSR" id="PIRSR601461-2"/>
    </source>
</evidence>
<organism evidence="9 10">
    <name type="scientific">Adineta steineri</name>
    <dbReference type="NCBI Taxonomy" id="433720"/>
    <lineage>
        <taxon>Eukaryota</taxon>
        <taxon>Metazoa</taxon>
        <taxon>Spiralia</taxon>
        <taxon>Gnathifera</taxon>
        <taxon>Rotifera</taxon>
        <taxon>Eurotatoria</taxon>
        <taxon>Bdelloidea</taxon>
        <taxon>Adinetida</taxon>
        <taxon>Adinetidae</taxon>
        <taxon>Adineta</taxon>
    </lineage>
</organism>
<proteinExistence type="inferred from homology"/>
<gene>
    <name evidence="9" type="ORF">VCS650_LOCUS8955</name>
</gene>
<name>A0A813Z5B5_9BILA</name>
<dbReference type="Gene3D" id="2.40.70.10">
    <property type="entry name" value="Acid Proteases"/>
    <property type="match status" value="2"/>
</dbReference>
<evidence type="ECO:0000313" key="9">
    <source>
        <dbReference type="EMBL" id="CAF0894430.1"/>
    </source>
</evidence>
<evidence type="ECO:0000256" key="5">
    <source>
        <dbReference type="PIRSR" id="PIRSR601461-1"/>
    </source>
</evidence>
<dbReference type="Pfam" id="PF00026">
    <property type="entry name" value="Asp"/>
    <property type="match status" value="1"/>
</dbReference>
<comment type="caution">
    <text evidence="9">The sequence shown here is derived from an EMBL/GenBank/DDBJ whole genome shotgun (WGS) entry which is preliminary data.</text>
</comment>
<dbReference type="PRINTS" id="PR00792">
    <property type="entry name" value="PEPSIN"/>
</dbReference>
<keyword evidence="2" id="KW-0645">Protease</keyword>
<dbReference type="EMBL" id="CAJNON010000061">
    <property type="protein sequence ID" value="CAF0894430.1"/>
    <property type="molecule type" value="Genomic_DNA"/>
</dbReference>
<feature type="region of interest" description="Disordered" evidence="7">
    <location>
        <begin position="735"/>
        <end position="823"/>
    </location>
</feature>
<dbReference type="InterPro" id="IPR034164">
    <property type="entry name" value="Pepsin-like_dom"/>
</dbReference>
<dbReference type="GO" id="GO:0004190">
    <property type="term" value="F:aspartic-type endopeptidase activity"/>
    <property type="evidence" value="ECO:0007669"/>
    <property type="project" value="UniProtKB-KW"/>
</dbReference>
<evidence type="ECO:0000256" key="4">
    <source>
        <dbReference type="ARBA" id="ARBA00022801"/>
    </source>
</evidence>
<dbReference type="OrthoDB" id="2747330at2759"/>
<dbReference type="GO" id="GO:0006508">
    <property type="term" value="P:proteolysis"/>
    <property type="evidence" value="ECO:0007669"/>
    <property type="project" value="UniProtKB-KW"/>
</dbReference>